<dbReference type="AlphaFoldDB" id="A0A7X0X727"/>
<evidence type="ECO:0000313" key="2">
    <source>
        <dbReference type="Proteomes" id="UP000561617"/>
    </source>
</evidence>
<dbReference type="EMBL" id="JAASTW010000007">
    <property type="protein sequence ID" value="MBC1488844.1"/>
    <property type="molecule type" value="Genomic_DNA"/>
</dbReference>
<dbReference type="RefSeq" id="WP_185380964.1">
    <property type="nucleotide sequence ID" value="NZ_JAASTW010000007.1"/>
</dbReference>
<comment type="caution">
    <text evidence="1">The sequence shown here is derived from an EMBL/GenBank/DDBJ whole genome shotgun (WGS) entry which is preliminary data.</text>
</comment>
<name>A0A7X0X727_9LIST</name>
<gene>
    <name evidence="1" type="ORF">HCJ38_07425</name>
</gene>
<organism evidence="1 2">
    <name type="scientific">Listeria immobilis</name>
    <dbReference type="NCBI Taxonomy" id="2713502"/>
    <lineage>
        <taxon>Bacteria</taxon>
        <taxon>Bacillati</taxon>
        <taxon>Bacillota</taxon>
        <taxon>Bacilli</taxon>
        <taxon>Bacillales</taxon>
        <taxon>Listeriaceae</taxon>
        <taxon>Listeria</taxon>
    </lineage>
</organism>
<reference evidence="1 2" key="1">
    <citation type="submission" date="2020-03" db="EMBL/GenBank/DDBJ databases">
        <title>Soil Listeria distribution.</title>
        <authorList>
            <person name="Liao J."/>
            <person name="Wiedmann M."/>
        </authorList>
    </citation>
    <scope>NUCLEOTIDE SEQUENCE [LARGE SCALE GENOMIC DNA]</scope>
    <source>
        <strain evidence="1 2">FSL L7-1554</strain>
    </source>
</reference>
<sequence length="108" mass="12200">MPSKTEEMRVREKMCIYAKNIASPKQQEDIKPTAIDTFNSKRILQIVDEKSMTNTVRFIQTLEEKMACKIHAIQTDNGAEFTKVTPGATGLTSFEQVLFDKGDNVSKN</sequence>
<accession>A0A7X0X727</accession>
<protein>
    <recommendedName>
        <fullName evidence="3">Transposase</fullName>
    </recommendedName>
</protein>
<proteinExistence type="predicted"/>
<dbReference type="Proteomes" id="UP000561617">
    <property type="component" value="Unassembled WGS sequence"/>
</dbReference>
<evidence type="ECO:0000313" key="1">
    <source>
        <dbReference type="EMBL" id="MBC1488844.1"/>
    </source>
</evidence>
<evidence type="ECO:0008006" key="3">
    <source>
        <dbReference type="Google" id="ProtNLM"/>
    </source>
</evidence>